<dbReference type="PANTHER" id="PTHR30349">
    <property type="entry name" value="PHAGE INTEGRASE-RELATED"/>
    <property type="match status" value="1"/>
</dbReference>
<dbReference type="InterPro" id="IPR013762">
    <property type="entry name" value="Integrase-like_cat_sf"/>
</dbReference>
<dbReference type="CDD" id="cd01189">
    <property type="entry name" value="INT_ICEBs1_C_like"/>
    <property type="match status" value="1"/>
</dbReference>
<sequence length="350" mass="40850">MKLPNGYGSVMKMSGKRRKPYMVRITTGWTIDPEKGTKKQTYNVIGYAETKQEGLQMLSDYHQNPFDTKAAKMTFTDVYNAWSEAKYPTISKSNVHGYTASYNVCGTLYNKTFRDIRLAELQNVIDTCGKNYPTLRKIKVLFNQLYDYALKNDICNKDYSEFVDILKYKDKNPNKVERDIFSKAEIDRLWELKDDPFYQTVLMLIYNGCRISELLDLEKKNVHLEEQYFDVILSKTENGIRKVPIADKVLPFYKAWYESSDCEYLLHTDDNKKFTYRNYKDSYWTPLIENLGMEHNPHDTRHTCISMLAEAHVDPTMIKKIVGHSGAMSLTEKVYTHLDIQSLVEAINKI</sequence>
<keyword evidence="3" id="KW-0233">DNA recombination</keyword>
<dbReference type="OrthoDB" id="9801717at2"/>
<dbReference type="Pfam" id="PF00589">
    <property type="entry name" value="Phage_integrase"/>
    <property type="match status" value="1"/>
</dbReference>
<keyword evidence="2" id="KW-0238">DNA-binding</keyword>
<dbReference type="GO" id="GO:0006310">
    <property type="term" value="P:DNA recombination"/>
    <property type="evidence" value="ECO:0007669"/>
    <property type="project" value="UniProtKB-KW"/>
</dbReference>
<dbReference type="PANTHER" id="PTHR30349:SF41">
    <property type="entry name" value="INTEGRASE_RECOMBINASE PROTEIN MJ0367-RELATED"/>
    <property type="match status" value="1"/>
</dbReference>
<comment type="similarity">
    <text evidence="1">Belongs to the 'phage' integrase family.</text>
</comment>
<dbReference type="RefSeq" id="WP_074462696.1">
    <property type="nucleotide sequence ID" value="NZ_FMUR01000012.1"/>
</dbReference>
<dbReference type="PROSITE" id="PS51898">
    <property type="entry name" value="TYR_RECOMBINASE"/>
    <property type="match status" value="1"/>
</dbReference>
<dbReference type="Gene3D" id="1.10.150.130">
    <property type="match status" value="1"/>
</dbReference>
<keyword evidence="6" id="KW-1185">Reference proteome</keyword>
<dbReference type="SUPFAM" id="SSF56349">
    <property type="entry name" value="DNA breaking-rejoining enzymes"/>
    <property type="match status" value="1"/>
</dbReference>
<feature type="domain" description="Tyr recombinase" evidence="4">
    <location>
        <begin position="176"/>
        <end position="348"/>
    </location>
</feature>
<evidence type="ECO:0000259" key="4">
    <source>
        <dbReference type="PROSITE" id="PS51898"/>
    </source>
</evidence>
<evidence type="ECO:0000256" key="1">
    <source>
        <dbReference type="ARBA" id="ARBA00008857"/>
    </source>
</evidence>
<protein>
    <submittedName>
        <fullName evidence="5">Site-specific recombinase XerD</fullName>
    </submittedName>
</protein>
<evidence type="ECO:0000256" key="2">
    <source>
        <dbReference type="ARBA" id="ARBA00023125"/>
    </source>
</evidence>
<dbReference type="InterPro" id="IPR011010">
    <property type="entry name" value="DNA_brk_join_enz"/>
</dbReference>
<dbReference type="InterPro" id="IPR010998">
    <property type="entry name" value="Integrase_recombinase_N"/>
</dbReference>
<dbReference type="InterPro" id="IPR050090">
    <property type="entry name" value="Tyrosine_recombinase_XerCD"/>
</dbReference>
<accession>A0A1G5F0H2</accession>
<evidence type="ECO:0000313" key="6">
    <source>
        <dbReference type="Proteomes" id="UP000183047"/>
    </source>
</evidence>
<dbReference type="Gene3D" id="1.10.443.10">
    <property type="entry name" value="Intergrase catalytic core"/>
    <property type="match status" value="1"/>
</dbReference>
<proteinExistence type="inferred from homology"/>
<reference evidence="6" key="1">
    <citation type="submission" date="2016-10" db="EMBL/GenBank/DDBJ databases">
        <authorList>
            <person name="Varghese N."/>
            <person name="Submissions S."/>
        </authorList>
    </citation>
    <scope>NUCLEOTIDE SEQUENCE [LARGE SCALE GENOMIC DNA]</scope>
    <source>
        <strain evidence="6">XBD2006</strain>
    </source>
</reference>
<organism evidence="5 6">
    <name type="scientific">Butyrivibrio hungatei</name>
    <dbReference type="NCBI Taxonomy" id="185008"/>
    <lineage>
        <taxon>Bacteria</taxon>
        <taxon>Bacillati</taxon>
        <taxon>Bacillota</taxon>
        <taxon>Clostridia</taxon>
        <taxon>Lachnospirales</taxon>
        <taxon>Lachnospiraceae</taxon>
        <taxon>Butyrivibrio</taxon>
    </lineage>
</organism>
<dbReference type="InterPro" id="IPR002104">
    <property type="entry name" value="Integrase_catalytic"/>
</dbReference>
<dbReference type="EMBL" id="FMUR01000012">
    <property type="protein sequence ID" value="SCY32168.1"/>
    <property type="molecule type" value="Genomic_DNA"/>
</dbReference>
<name>A0A1G5F0H2_9FIRM</name>
<evidence type="ECO:0000313" key="5">
    <source>
        <dbReference type="EMBL" id="SCY32168.1"/>
    </source>
</evidence>
<evidence type="ECO:0000256" key="3">
    <source>
        <dbReference type="ARBA" id="ARBA00023172"/>
    </source>
</evidence>
<dbReference type="GO" id="GO:0003677">
    <property type="term" value="F:DNA binding"/>
    <property type="evidence" value="ECO:0007669"/>
    <property type="project" value="UniProtKB-KW"/>
</dbReference>
<dbReference type="Proteomes" id="UP000183047">
    <property type="component" value="Unassembled WGS sequence"/>
</dbReference>
<dbReference type="GO" id="GO:0015074">
    <property type="term" value="P:DNA integration"/>
    <property type="evidence" value="ECO:0007669"/>
    <property type="project" value="InterPro"/>
</dbReference>
<gene>
    <name evidence="5" type="ORF">SAMN02910451_02173</name>
</gene>
<dbReference type="AlphaFoldDB" id="A0A1G5F0H2"/>